<accession>A0A927R762</accession>
<sequence length="81" mass="8442">MSRTDDSARGSFWRLAARLRGHLILSGVLMALGALSGLLLVAAAMALFKTLVPALGGDPGAAKQAWLLVGAEPMSWTIDAH</sequence>
<keyword evidence="1" id="KW-0472">Membrane</keyword>
<reference evidence="2" key="1">
    <citation type="submission" date="2020-10" db="EMBL/GenBank/DDBJ databases">
        <title>Sequencing the genomes of 1000 actinobacteria strains.</title>
        <authorList>
            <person name="Klenk H.-P."/>
        </authorList>
    </citation>
    <scope>NUCLEOTIDE SEQUENCE</scope>
    <source>
        <strain evidence="2">DSM 45354</strain>
    </source>
</reference>
<proteinExistence type="predicted"/>
<evidence type="ECO:0000313" key="3">
    <source>
        <dbReference type="Proteomes" id="UP000638648"/>
    </source>
</evidence>
<name>A0A927R762_9ACTN</name>
<organism evidence="2 3">
    <name type="scientific">Actinopolymorpha pittospori</name>
    <dbReference type="NCBI Taxonomy" id="648752"/>
    <lineage>
        <taxon>Bacteria</taxon>
        <taxon>Bacillati</taxon>
        <taxon>Actinomycetota</taxon>
        <taxon>Actinomycetes</taxon>
        <taxon>Propionibacteriales</taxon>
        <taxon>Actinopolymorphaceae</taxon>
        <taxon>Actinopolymorpha</taxon>
    </lineage>
</organism>
<keyword evidence="1" id="KW-1133">Transmembrane helix</keyword>
<dbReference type="EMBL" id="JADBEM010000001">
    <property type="protein sequence ID" value="MBE1603889.1"/>
    <property type="molecule type" value="Genomic_DNA"/>
</dbReference>
<gene>
    <name evidence="2" type="ORF">HEB94_000737</name>
</gene>
<evidence type="ECO:0000256" key="1">
    <source>
        <dbReference type="SAM" id="Phobius"/>
    </source>
</evidence>
<evidence type="ECO:0000313" key="2">
    <source>
        <dbReference type="EMBL" id="MBE1603889.1"/>
    </source>
</evidence>
<dbReference type="AlphaFoldDB" id="A0A927R762"/>
<keyword evidence="1" id="KW-0812">Transmembrane</keyword>
<feature type="transmembrane region" description="Helical" evidence="1">
    <location>
        <begin position="21"/>
        <end position="48"/>
    </location>
</feature>
<keyword evidence="3" id="KW-1185">Reference proteome</keyword>
<dbReference type="Proteomes" id="UP000638648">
    <property type="component" value="Unassembled WGS sequence"/>
</dbReference>
<protein>
    <submittedName>
        <fullName evidence="2">Uncharacterized protein</fullName>
    </submittedName>
</protein>
<dbReference type="RefSeq" id="WP_192748587.1">
    <property type="nucleotide sequence ID" value="NZ_BAABJL010000073.1"/>
</dbReference>
<comment type="caution">
    <text evidence="2">The sequence shown here is derived from an EMBL/GenBank/DDBJ whole genome shotgun (WGS) entry which is preliminary data.</text>
</comment>